<evidence type="ECO:0000313" key="1">
    <source>
        <dbReference type="EMBL" id="KAG8546040.1"/>
    </source>
</evidence>
<keyword evidence="2" id="KW-1185">Reference proteome</keyword>
<name>A0AAV6ZCV4_ENGPU</name>
<proteinExistence type="predicted"/>
<dbReference type="EMBL" id="WNYA01001278">
    <property type="protein sequence ID" value="KAG8546040.1"/>
    <property type="molecule type" value="Genomic_DNA"/>
</dbReference>
<accession>A0AAV6ZCV4</accession>
<dbReference type="Proteomes" id="UP000824782">
    <property type="component" value="Unassembled WGS sequence"/>
</dbReference>
<comment type="caution">
    <text evidence="1">The sequence shown here is derived from an EMBL/GenBank/DDBJ whole genome shotgun (WGS) entry which is preliminary data.</text>
</comment>
<gene>
    <name evidence="1" type="ORF">GDO81_019843</name>
</gene>
<protein>
    <submittedName>
        <fullName evidence="1">Uncharacterized protein</fullName>
    </submittedName>
</protein>
<evidence type="ECO:0000313" key="2">
    <source>
        <dbReference type="Proteomes" id="UP000824782"/>
    </source>
</evidence>
<organism evidence="1 2">
    <name type="scientific">Engystomops pustulosus</name>
    <name type="common">Tungara frog</name>
    <name type="synonym">Physalaemus pustulosus</name>
    <dbReference type="NCBI Taxonomy" id="76066"/>
    <lineage>
        <taxon>Eukaryota</taxon>
        <taxon>Metazoa</taxon>
        <taxon>Chordata</taxon>
        <taxon>Craniata</taxon>
        <taxon>Vertebrata</taxon>
        <taxon>Euteleostomi</taxon>
        <taxon>Amphibia</taxon>
        <taxon>Batrachia</taxon>
        <taxon>Anura</taxon>
        <taxon>Neobatrachia</taxon>
        <taxon>Hyloidea</taxon>
        <taxon>Leptodactylidae</taxon>
        <taxon>Leiuperinae</taxon>
        <taxon>Engystomops</taxon>
    </lineage>
</organism>
<reference evidence="1" key="1">
    <citation type="thesis" date="2020" institute="ProQuest LLC" country="789 East Eisenhower Parkway, Ann Arbor, MI, USA">
        <title>Comparative Genomics and Chromosome Evolution.</title>
        <authorList>
            <person name="Mudd A.B."/>
        </authorList>
    </citation>
    <scope>NUCLEOTIDE SEQUENCE</scope>
    <source>
        <strain evidence="1">237g6f4</strain>
        <tissue evidence="1">Blood</tissue>
    </source>
</reference>
<dbReference type="AlphaFoldDB" id="A0AAV6ZCV4"/>
<sequence length="95" mass="10430">MTEDSILLGLGDLLSSSHETFGFLQHLDSTLKATSSLMLLSGSTYSSEDLTEVTCFSSSVVLLRMSWYPSSSEGPFDRRRPLARPSCTLSLSFDK</sequence>